<dbReference type="EMBL" id="RFFG01000033">
    <property type="protein sequence ID" value="RMI42407.1"/>
    <property type="molecule type" value="Genomic_DNA"/>
</dbReference>
<accession>A0A3M2LYQ1</accession>
<dbReference type="InterPro" id="IPR006091">
    <property type="entry name" value="Acyl-CoA_Oxase/DH_mid-dom"/>
</dbReference>
<dbReference type="PANTHER" id="PTHR43884:SF12">
    <property type="entry name" value="ISOVALERYL-COA DEHYDROGENASE, MITOCHONDRIAL-RELATED"/>
    <property type="match status" value="1"/>
</dbReference>
<evidence type="ECO:0000256" key="1">
    <source>
        <dbReference type="ARBA" id="ARBA00001974"/>
    </source>
</evidence>
<dbReference type="RefSeq" id="WP_147481550.1">
    <property type="nucleotide sequence ID" value="NZ_RFFG01000033.1"/>
</dbReference>
<dbReference type="Gene3D" id="1.10.540.10">
    <property type="entry name" value="Acyl-CoA dehydrogenase/oxidase, N-terminal domain"/>
    <property type="match status" value="1"/>
</dbReference>
<evidence type="ECO:0000313" key="9">
    <source>
        <dbReference type="Proteomes" id="UP000282674"/>
    </source>
</evidence>
<dbReference type="GO" id="GO:0050660">
    <property type="term" value="F:flavin adenine dinucleotide binding"/>
    <property type="evidence" value="ECO:0007669"/>
    <property type="project" value="InterPro"/>
</dbReference>
<comment type="caution">
    <text evidence="8">The sequence shown here is derived from an EMBL/GenBank/DDBJ whole genome shotgun (WGS) entry which is preliminary data.</text>
</comment>
<evidence type="ECO:0000256" key="5">
    <source>
        <dbReference type="RuleBase" id="RU362125"/>
    </source>
</evidence>
<dbReference type="Pfam" id="PF02770">
    <property type="entry name" value="Acyl-CoA_dh_M"/>
    <property type="match status" value="1"/>
</dbReference>
<dbReference type="PANTHER" id="PTHR43884">
    <property type="entry name" value="ACYL-COA DEHYDROGENASE"/>
    <property type="match status" value="1"/>
</dbReference>
<dbReference type="Gene3D" id="1.20.140.10">
    <property type="entry name" value="Butyryl-CoA Dehydrogenase, subunit A, domain 3"/>
    <property type="match status" value="1"/>
</dbReference>
<dbReference type="GO" id="GO:0003995">
    <property type="term" value="F:acyl-CoA dehydrogenase activity"/>
    <property type="evidence" value="ECO:0007669"/>
    <property type="project" value="TreeGrafter"/>
</dbReference>
<keyword evidence="9" id="KW-1185">Reference proteome</keyword>
<comment type="similarity">
    <text evidence="2 5">Belongs to the acyl-CoA dehydrogenase family.</text>
</comment>
<comment type="cofactor">
    <cofactor evidence="1 5">
        <name>FAD</name>
        <dbReference type="ChEBI" id="CHEBI:57692"/>
    </cofactor>
</comment>
<gene>
    <name evidence="8" type="ORF">EBO15_19385</name>
</gene>
<dbReference type="InterPro" id="IPR036250">
    <property type="entry name" value="AcylCo_DH-like_C"/>
</dbReference>
<keyword evidence="5" id="KW-0560">Oxidoreductase</keyword>
<evidence type="ECO:0000259" key="7">
    <source>
        <dbReference type="Pfam" id="PF02770"/>
    </source>
</evidence>
<proteinExistence type="inferred from homology"/>
<evidence type="ECO:0000313" key="8">
    <source>
        <dbReference type="EMBL" id="RMI42407.1"/>
    </source>
</evidence>
<dbReference type="AlphaFoldDB" id="A0A3M2LYQ1"/>
<keyword evidence="4 5" id="KW-0274">FAD</keyword>
<dbReference type="Proteomes" id="UP000282674">
    <property type="component" value="Unassembled WGS sequence"/>
</dbReference>
<reference evidence="8 9" key="1">
    <citation type="submission" date="2018-10" db="EMBL/GenBank/DDBJ databases">
        <title>Isolation from soil.</title>
        <authorList>
            <person name="Hu J."/>
        </authorList>
    </citation>
    <scope>NUCLEOTIDE SEQUENCE [LARGE SCALE GENOMIC DNA]</scope>
    <source>
        <strain evidence="8 9">NEAU-Ht49</strain>
    </source>
</reference>
<feature type="domain" description="Acyl-CoA dehydrogenase/oxidase C-terminal" evidence="6">
    <location>
        <begin position="234"/>
        <end position="367"/>
    </location>
</feature>
<dbReference type="SUPFAM" id="SSF56645">
    <property type="entry name" value="Acyl-CoA dehydrogenase NM domain-like"/>
    <property type="match status" value="1"/>
</dbReference>
<dbReference type="InterPro" id="IPR009100">
    <property type="entry name" value="AcylCoA_DH/oxidase_NM_dom_sf"/>
</dbReference>
<feature type="non-terminal residue" evidence="8">
    <location>
        <position position="419"/>
    </location>
</feature>
<protein>
    <submittedName>
        <fullName evidence="8">Acyl-CoA dehydrogenase</fullName>
    </submittedName>
</protein>
<dbReference type="InterPro" id="IPR037069">
    <property type="entry name" value="AcylCoA_DH/ox_N_sf"/>
</dbReference>
<dbReference type="InterPro" id="IPR009075">
    <property type="entry name" value="AcylCo_DH/oxidase_C"/>
</dbReference>
<dbReference type="Pfam" id="PF00441">
    <property type="entry name" value="Acyl-CoA_dh_1"/>
    <property type="match status" value="1"/>
</dbReference>
<dbReference type="SUPFAM" id="SSF47203">
    <property type="entry name" value="Acyl-CoA dehydrogenase C-terminal domain-like"/>
    <property type="match status" value="1"/>
</dbReference>
<evidence type="ECO:0000259" key="6">
    <source>
        <dbReference type="Pfam" id="PF00441"/>
    </source>
</evidence>
<evidence type="ECO:0000256" key="2">
    <source>
        <dbReference type="ARBA" id="ARBA00009347"/>
    </source>
</evidence>
<sequence>MSAAVADGLEALLGPAGDAGNPLGFEAVLAADERGEPPAGARALDAFGMAAEFVPAELGGRFDAADRMARALRPLARRDPALLLGQGLVGLIAAAPVWTGGDRDQRERVARLLLDGGLLAIGFTELDHGADLARTELRARLADGRYLLHGGKQMINGIDRADAALLLARTGDGNPGRDHSLLLTDLRGGPGPTTRFLPRFPLSAVRGCRLGGVEFTGRPVPPENLVGGEGRALELVARAFQLTRATIPGMMIGSLDTLLRTTLDFATRRRLYGHPVAGLPHASGELAGAFADLLACDAMATVAARSLHLLPGEASVSSALTKYLVPELARDAADRLGVVLGARSYLREGPHAVFQKHLRDLPVLAVGHAGGTVCLASVIPQLPALARRAGTGGEAPPAALFQPGAPLSPLPFDRLAVGA</sequence>
<evidence type="ECO:0000256" key="3">
    <source>
        <dbReference type="ARBA" id="ARBA00022630"/>
    </source>
</evidence>
<feature type="domain" description="Acyl-CoA oxidase/dehydrogenase middle" evidence="7">
    <location>
        <begin position="120"/>
        <end position="215"/>
    </location>
</feature>
<keyword evidence="3 5" id="KW-0285">Flavoprotein</keyword>
<organism evidence="8 9">
    <name type="scientific">Actinomadura harenae</name>
    <dbReference type="NCBI Taxonomy" id="2483351"/>
    <lineage>
        <taxon>Bacteria</taxon>
        <taxon>Bacillati</taxon>
        <taxon>Actinomycetota</taxon>
        <taxon>Actinomycetes</taxon>
        <taxon>Streptosporangiales</taxon>
        <taxon>Thermomonosporaceae</taxon>
        <taxon>Actinomadura</taxon>
    </lineage>
</organism>
<dbReference type="InterPro" id="IPR046373">
    <property type="entry name" value="Acyl-CoA_Oxase/DH_mid-dom_sf"/>
</dbReference>
<evidence type="ECO:0000256" key="4">
    <source>
        <dbReference type="ARBA" id="ARBA00022827"/>
    </source>
</evidence>
<dbReference type="Gene3D" id="2.40.110.10">
    <property type="entry name" value="Butyryl-CoA Dehydrogenase, subunit A, domain 2"/>
    <property type="match status" value="1"/>
</dbReference>
<dbReference type="OrthoDB" id="3666321at2"/>
<name>A0A3M2LYQ1_9ACTN</name>